<comment type="caution">
    <text evidence="1">The sequence shown here is derived from an EMBL/GenBank/DDBJ whole genome shotgun (WGS) entry which is preliminary data.</text>
</comment>
<feature type="non-terminal residue" evidence="1">
    <location>
        <position position="71"/>
    </location>
</feature>
<dbReference type="EMBL" id="JASPKZ010007832">
    <property type="protein sequence ID" value="KAJ9581968.1"/>
    <property type="molecule type" value="Genomic_DNA"/>
</dbReference>
<reference evidence="1" key="1">
    <citation type="journal article" date="2023" name="IScience">
        <title>Live-bearing cockroach genome reveals convergent evolutionary mechanisms linked to viviparity in insects and beyond.</title>
        <authorList>
            <person name="Fouks B."/>
            <person name="Harrison M.C."/>
            <person name="Mikhailova A.A."/>
            <person name="Marchal E."/>
            <person name="English S."/>
            <person name="Carruthers M."/>
            <person name="Jennings E.C."/>
            <person name="Chiamaka E.L."/>
            <person name="Frigard R.A."/>
            <person name="Pippel M."/>
            <person name="Attardo G.M."/>
            <person name="Benoit J.B."/>
            <person name="Bornberg-Bauer E."/>
            <person name="Tobe S.S."/>
        </authorList>
    </citation>
    <scope>NUCLEOTIDE SEQUENCE</scope>
    <source>
        <strain evidence="1">Stay&amp;Tobe</strain>
    </source>
</reference>
<name>A0AAD8E9D3_DIPPU</name>
<proteinExistence type="predicted"/>
<gene>
    <name evidence="1" type="ORF">L9F63_003658</name>
</gene>
<evidence type="ECO:0000313" key="2">
    <source>
        <dbReference type="Proteomes" id="UP001233999"/>
    </source>
</evidence>
<dbReference type="Proteomes" id="UP001233999">
    <property type="component" value="Unassembled WGS sequence"/>
</dbReference>
<accession>A0AAD8E9D3</accession>
<evidence type="ECO:0000313" key="1">
    <source>
        <dbReference type="EMBL" id="KAJ9581968.1"/>
    </source>
</evidence>
<feature type="non-terminal residue" evidence="1">
    <location>
        <position position="1"/>
    </location>
</feature>
<reference evidence="1" key="2">
    <citation type="submission" date="2023-05" db="EMBL/GenBank/DDBJ databases">
        <authorList>
            <person name="Fouks B."/>
        </authorList>
    </citation>
    <scope>NUCLEOTIDE SEQUENCE</scope>
    <source>
        <strain evidence="1">Stay&amp;Tobe</strain>
        <tissue evidence="1">Testes</tissue>
    </source>
</reference>
<keyword evidence="2" id="KW-1185">Reference proteome</keyword>
<protein>
    <submittedName>
        <fullName evidence="1">Uncharacterized protein</fullName>
    </submittedName>
</protein>
<sequence length="71" mass="8184">VSICRLRILVQYLLPRSSILQLPQVGHCSISDGLRRFYKQLFKVVSGSDSYVRSDLSQFLWLKRADGTVLR</sequence>
<organism evidence="1 2">
    <name type="scientific">Diploptera punctata</name>
    <name type="common">Pacific beetle cockroach</name>
    <dbReference type="NCBI Taxonomy" id="6984"/>
    <lineage>
        <taxon>Eukaryota</taxon>
        <taxon>Metazoa</taxon>
        <taxon>Ecdysozoa</taxon>
        <taxon>Arthropoda</taxon>
        <taxon>Hexapoda</taxon>
        <taxon>Insecta</taxon>
        <taxon>Pterygota</taxon>
        <taxon>Neoptera</taxon>
        <taxon>Polyneoptera</taxon>
        <taxon>Dictyoptera</taxon>
        <taxon>Blattodea</taxon>
        <taxon>Blaberoidea</taxon>
        <taxon>Blaberidae</taxon>
        <taxon>Diplopterinae</taxon>
        <taxon>Diploptera</taxon>
    </lineage>
</organism>
<dbReference type="AlphaFoldDB" id="A0AAD8E9D3"/>